<gene>
    <name evidence="3" type="ORF">IAC85_04445</name>
</gene>
<evidence type="ECO:0000313" key="3">
    <source>
        <dbReference type="EMBL" id="HIQ64971.1"/>
    </source>
</evidence>
<organism evidence="3 4">
    <name type="scientific">Candidatus Faecenecus gallistercoris</name>
    <dbReference type="NCBI Taxonomy" id="2840793"/>
    <lineage>
        <taxon>Bacteria</taxon>
        <taxon>Bacillati</taxon>
        <taxon>Bacillota</taxon>
        <taxon>Bacillota incertae sedis</taxon>
        <taxon>Candidatus Faecenecus</taxon>
    </lineage>
</organism>
<sequence>MDSFQTTILEVMEFTWPMIAICLVILTSLRLTYLLKNKKNIVLYKEILSLFFIIYILCLFQVVTYQDVSAGMYNNNFMPFHEMTRYSFGSRLFLKNVLGNMLLFFPFGLFASYYTKNDKGWIAFLLSLLASFTIEVTQLAIGRAFDIDDIILNVVGGMLGFLFYYAITKLWSTFPKFLKSRWFLDTVSVLLLIVLLGVIYMVVLV</sequence>
<comment type="caution">
    <text evidence="3">The sequence shown here is derived from an EMBL/GenBank/DDBJ whole genome shotgun (WGS) entry which is preliminary data.</text>
</comment>
<evidence type="ECO:0000256" key="1">
    <source>
        <dbReference type="SAM" id="Phobius"/>
    </source>
</evidence>
<dbReference type="InterPro" id="IPR053150">
    <property type="entry name" value="Teicoplanin_resist-assoc"/>
</dbReference>
<feature type="transmembrane region" description="Helical" evidence="1">
    <location>
        <begin position="14"/>
        <end position="35"/>
    </location>
</feature>
<dbReference type="InterPro" id="IPR006976">
    <property type="entry name" value="VanZ-like"/>
</dbReference>
<dbReference type="PANTHER" id="PTHR36834:SF1">
    <property type="entry name" value="INTEGRAL MEMBRANE PROTEIN"/>
    <property type="match status" value="1"/>
</dbReference>
<dbReference type="PANTHER" id="PTHR36834">
    <property type="entry name" value="MEMBRANE PROTEIN-RELATED"/>
    <property type="match status" value="1"/>
</dbReference>
<reference evidence="3" key="2">
    <citation type="journal article" date="2021" name="PeerJ">
        <title>Extensive microbial diversity within the chicken gut microbiome revealed by metagenomics and culture.</title>
        <authorList>
            <person name="Gilroy R."/>
            <person name="Ravi A."/>
            <person name="Getino M."/>
            <person name="Pursley I."/>
            <person name="Horton D.L."/>
            <person name="Alikhan N.F."/>
            <person name="Baker D."/>
            <person name="Gharbi K."/>
            <person name="Hall N."/>
            <person name="Watson M."/>
            <person name="Adriaenssens E.M."/>
            <person name="Foster-Nyarko E."/>
            <person name="Jarju S."/>
            <person name="Secka A."/>
            <person name="Antonio M."/>
            <person name="Oren A."/>
            <person name="Chaudhuri R.R."/>
            <person name="La Ragione R."/>
            <person name="Hildebrand F."/>
            <person name="Pallen M.J."/>
        </authorList>
    </citation>
    <scope>NUCLEOTIDE SEQUENCE</scope>
    <source>
        <strain evidence="3">CHK165-10780</strain>
    </source>
</reference>
<proteinExistence type="predicted"/>
<evidence type="ECO:0000313" key="4">
    <source>
        <dbReference type="Proteomes" id="UP000886725"/>
    </source>
</evidence>
<feature type="transmembrane region" description="Helical" evidence="1">
    <location>
        <begin position="93"/>
        <end position="114"/>
    </location>
</feature>
<feature type="transmembrane region" description="Helical" evidence="1">
    <location>
        <begin position="182"/>
        <end position="203"/>
    </location>
</feature>
<protein>
    <submittedName>
        <fullName evidence="3">VanZ family protein</fullName>
    </submittedName>
</protein>
<feature type="transmembrane region" description="Helical" evidence="1">
    <location>
        <begin position="47"/>
        <end position="65"/>
    </location>
</feature>
<accession>A0A9D1CK90</accession>
<reference evidence="3" key="1">
    <citation type="submission" date="2020-10" db="EMBL/GenBank/DDBJ databases">
        <authorList>
            <person name="Gilroy R."/>
        </authorList>
    </citation>
    <scope>NUCLEOTIDE SEQUENCE</scope>
    <source>
        <strain evidence="3">CHK165-10780</strain>
    </source>
</reference>
<feature type="domain" description="VanZ-like" evidence="2">
    <location>
        <begin position="52"/>
        <end position="166"/>
    </location>
</feature>
<dbReference type="EMBL" id="DVFU01000085">
    <property type="protein sequence ID" value="HIQ64971.1"/>
    <property type="molecule type" value="Genomic_DNA"/>
</dbReference>
<keyword evidence="1" id="KW-0812">Transmembrane</keyword>
<keyword evidence="1" id="KW-1133">Transmembrane helix</keyword>
<evidence type="ECO:0000259" key="2">
    <source>
        <dbReference type="Pfam" id="PF04892"/>
    </source>
</evidence>
<dbReference type="Pfam" id="PF04892">
    <property type="entry name" value="VanZ"/>
    <property type="match status" value="1"/>
</dbReference>
<keyword evidence="1" id="KW-0472">Membrane</keyword>
<dbReference type="AlphaFoldDB" id="A0A9D1CK90"/>
<feature type="transmembrane region" description="Helical" evidence="1">
    <location>
        <begin position="150"/>
        <end position="170"/>
    </location>
</feature>
<dbReference type="Proteomes" id="UP000886725">
    <property type="component" value="Unassembled WGS sequence"/>
</dbReference>
<name>A0A9D1CK90_9FIRM</name>